<reference evidence="1 2" key="1">
    <citation type="submission" date="2015-04" db="EMBL/GenBank/DDBJ databases">
        <title>Draft Genome Sequences of Eight Spore-Forming Food Isolates of Bacillus cereus Genome sequencing.</title>
        <authorList>
            <person name="Krawcyk A.O."/>
            <person name="de Jong A."/>
            <person name="Eijlander R.T."/>
            <person name="Berendsen E.M."/>
            <person name="Holsappel S."/>
            <person name="Wells-Bennik M."/>
            <person name="Kuipers O.P."/>
        </authorList>
    </citation>
    <scope>NUCLEOTIDE SEQUENCE [LARGE SCALE GENOMIC DNA]</scope>
    <source>
        <strain evidence="1 2">B4077</strain>
    </source>
</reference>
<dbReference type="AlphaFoldDB" id="A0A0G8EE54"/>
<name>A0A0G8EE54_BACCE</name>
<evidence type="ECO:0000313" key="2">
    <source>
        <dbReference type="Proteomes" id="UP000035214"/>
    </source>
</evidence>
<proteinExistence type="predicted"/>
<gene>
    <name evidence="1" type="ORF">B4077_6176</name>
</gene>
<evidence type="ECO:0000313" key="1">
    <source>
        <dbReference type="EMBL" id="KLA22395.1"/>
    </source>
</evidence>
<sequence length="38" mass="4314">MHTYMCALFYSLEITILFNKKRTSGAVDALNTIGFLTE</sequence>
<dbReference type="EMBL" id="LCYI01000061">
    <property type="protein sequence ID" value="KLA22395.1"/>
    <property type="molecule type" value="Genomic_DNA"/>
</dbReference>
<protein>
    <submittedName>
        <fullName evidence="1">Uncharacterized protein</fullName>
    </submittedName>
</protein>
<dbReference type="PATRIC" id="fig|1396.428.peg.2446"/>
<comment type="caution">
    <text evidence="1">The sequence shown here is derived from an EMBL/GenBank/DDBJ whole genome shotgun (WGS) entry which is preliminary data.</text>
</comment>
<dbReference type="Proteomes" id="UP000035214">
    <property type="component" value="Unassembled WGS sequence"/>
</dbReference>
<accession>A0A0G8EE54</accession>
<organism evidence="1 2">
    <name type="scientific">Bacillus cereus</name>
    <dbReference type="NCBI Taxonomy" id="1396"/>
    <lineage>
        <taxon>Bacteria</taxon>
        <taxon>Bacillati</taxon>
        <taxon>Bacillota</taxon>
        <taxon>Bacilli</taxon>
        <taxon>Bacillales</taxon>
        <taxon>Bacillaceae</taxon>
        <taxon>Bacillus</taxon>
        <taxon>Bacillus cereus group</taxon>
    </lineage>
</organism>